<organism evidence="1">
    <name type="scientific">candidate division WOR-3 bacterium</name>
    <dbReference type="NCBI Taxonomy" id="2052148"/>
    <lineage>
        <taxon>Bacteria</taxon>
        <taxon>Bacteria division WOR-3</taxon>
    </lineage>
</organism>
<reference evidence="1" key="1">
    <citation type="journal article" date="2020" name="mSystems">
        <title>Genome- and Community-Level Interaction Insights into Carbon Utilization and Element Cycling Functions of Hydrothermarchaeota in Hydrothermal Sediment.</title>
        <authorList>
            <person name="Zhou Z."/>
            <person name="Liu Y."/>
            <person name="Xu W."/>
            <person name="Pan J."/>
            <person name="Luo Z.H."/>
            <person name="Li M."/>
        </authorList>
    </citation>
    <scope>NUCLEOTIDE SEQUENCE [LARGE SCALE GENOMIC DNA]</scope>
    <source>
        <strain evidence="1">SpSt-876</strain>
    </source>
</reference>
<dbReference type="NCBIfam" id="TIGR04138">
    <property type="entry name" value="Plancto_Ver_chp"/>
    <property type="match status" value="1"/>
</dbReference>
<sequence length="122" mass="14215">MVDKKFEEILKKDSRYKLEAYLFVLAALEYTREMTGKPKHVTGKELLEGIKQLGLEQYGIMTKTVFESWGVKTTNDFGQIVFNMVASGILSKTEEDKIEDFDNVYDFTEVFEKNYTFNIKND</sequence>
<gene>
    <name evidence="1" type="ORF">ENW73_01285</name>
</gene>
<dbReference type="EMBL" id="DTLI01000029">
    <property type="protein sequence ID" value="HHS51487.1"/>
    <property type="molecule type" value="Genomic_DNA"/>
</dbReference>
<dbReference type="AlphaFoldDB" id="A0A7C6A881"/>
<evidence type="ECO:0000313" key="1">
    <source>
        <dbReference type="EMBL" id="HHS51487.1"/>
    </source>
</evidence>
<name>A0A7C6A881_UNCW3</name>
<accession>A0A7C6A881</accession>
<protein>
    <submittedName>
        <fullName evidence="1">Uncharacterized protein</fullName>
    </submittedName>
</protein>
<dbReference type="InterPro" id="IPR026406">
    <property type="entry name" value="Ver/Plancto_CHP"/>
</dbReference>
<proteinExistence type="predicted"/>
<comment type="caution">
    <text evidence="1">The sequence shown here is derived from an EMBL/GenBank/DDBJ whole genome shotgun (WGS) entry which is preliminary data.</text>
</comment>